<proteinExistence type="predicted"/>
<comment type="caution">
    <text evidence="1">The sequence shown here is derived from an EMBL/GenBank/DDBJ whole genome shotgun (WGS) entry which is preliminary data.</text>
</comment>
<dbReference type="AlphaFoldDB" id="X6LW79"/>
<keyword evidence="2" id="KW-1185">Reference proteome</keyword>
<evidence type="ECO:0000313" key="2">
    <source>
        <dbReference type="Proteomes" id="UP000023152"/>
    </source>
</evidence>
<reference evidence="1 2" key="1">
    <citation type="journal article" date="2013" name="Curr. Biol.">
        <title>The Genome of the Foraminiferan Reticulomyxa filosa.</title>
        <authorList>
            <person name="Glockner G."/>
            <person name="Hulsmann N."/>
            <person name="Schleicher M."/>
            <person name="Noegel A.A."/>
            <person name="Eichinger L."/>
            <person name="Gallinger C."/>
            <person name="Pawlowski J."/>
            <person name="Sierra R."/>
            <person name="Euteneuer U."/>
            <person name="Pillet L."/>
            <person name="Moustafa A."/>
            <person name="Platzer M."/>
            <person name="Groth M."/>
            <person name="Szafranski K."/>
            <person name="Schliwa M."/>
        </authorList>
    </citation>
    <scope>NUCLEOTIDE SEQUENCE [LARGE SCALE GENOMIC DNA]</scope>
</reference>
<dbReference type="EMBL" id="ASPP01027364">
    <property type="protein sequence ID" value="ETO06208.1"/>
    <property type="molecule type" value="Genomic_DNA"/>
</dbReference>
<evidence type="ECO:0000313" key="1">
    <source>
        <dbReference type="EMBL" id="ETO06208.1"/>
    </source>
</evidence>
<sequence length="494" mass="58836">MNNEFIIVLTNKSLNMPIPSRMMAESLSLINFYDKYTKNQVQNLLAYIQNDPMRLQEQKIFWQIFTHWTTSENNQFSARDTIDVIVARLGFHFVSILPFMNQNPFQLLLVNSESFLPVSTECETVSNESLKVHYCSNNHALLIDGSEDLLNQVICQINGCGGTIIKTISKKSNQQKDTIDKKDDWFVLKRYYSSPKKTEPSTLKLFTSILIRLLYHLLLFLRNESIPQDTEKIQHLLKIKIKNEVSNFLWNKIKRKFKRLQMITNLNEELLCVALHLWIKDFHEKFEKWYPRRLSNNTLEVIYEFEERLDKEYSTFFSDKTELIKLRNKSEIGSNQNNMELSKLMSEIEETQKLDEEHLSQLFLEVRPLLWKDLSSVFNANPSMVNDYPLIAQLLNWDESIWYLQYLPVIANLIKYVHSKYSRQLLPDELHQVQIIDILRQKYQCRIWWEHFVLCWNYFVLDYEQLRYVVKIFQLNNFVSSIPMQITHGLISIK</sequence>
<protein>
    <submittedName>
        <fullName evidence="1">Uncharacterized protein</fullName>
    </submittedName>
</protein>
<dbReference type="Proteomes" id="UP000023152">
    <property type="component" value="Unassembled WGS sequence"/>
</dbReference>
<accession>X6LW79</accession>
<organism evidence="1 2">
    <name type="scientific">Reticulomyxa filosa</name>
    <dbReference type="NCBI Taxonomy" id="46433"/>
    <lineage>
        <taxon>Eukaryota</taxon>
        <taxon>Sar</taxon>
        <taxon>Rhizaria</taxon>
        <taxon>Retaria</taxon>
        <taxon>Foraminifera</taxon>
        <taxon>Monothalamids</taxon>
        <taxon>Reticulomyxidae</taxon>
        <taxon>Reticulomyxa</taxon>
    </lineage>
</organism>
<gene>
    <name evidence="1" type="ORF">RFI_31189</name>
</gene>
<name>X6LW79_RETFI</name>